<keyword evidence="4" id="KW-0862">Zinc</keyword>
<evidence type="ECO:0000256" key="4">
    <source>
        <dbReference type="ARBA" id="ARBA00022833"/>
    </source>
</evidence>
<feature type="compositionally biased region" description="Basic and acidic residues" evidence="7">
    <location>
        <begin position="108"/>
        <end position="122"/>
    </location>
</feature>
<feature type="compositionally biased region" description="Polar residues" evidence="7">
    <location>
        <begin position="358"/>
        <end position="377"/>
    </location>
</feature>
<feature type="compositionally biased region" description="Basic residues" evidence="7">
    <location>
        <begin position="1"/>
        <end position="10"/>
    </location>
</feature>
<dbReference type="CDD" id="cd21521">
    <property type="entry name" value="VEFS-box"/>
    <property type="match status" value="1"/>
</dbReference>
<feature type="domain" description="Polycomb protein VEFS-Box" evidence="8">
    <location>
        <begin position="698"/>
        <end position="787"/>
    </location>
</feature>
<dbReference type="GO" id="GO:0008270">
    <property type="term" value="F:zinc ion binding"/>
    <property type="evidence" value="ECO:0007669"/>
    <property type="project" value="UniProtKB-KW"/>
</dbReference>
<dbReference type="Proteomes" id="UP000298663">
    <property type="component" value="Unassembled WGS sequence"/>
</dbReference>
<evidence type="ECO:0000259" key="8">
    <source>
        <dbReference type="Pfam" id="PF09733"/>
    </source>
</evidence>
<keyword evidence="2" id="KW-0479">Metal-binding</keyword>
<feature type="compositionally biased region" description="Basic residues" evidence="7">
    <location>
        <begin position="886"/>
        <end position="895"/>
    </location>
</feature>
<gene>
    <name evidence="9" type="ORF">L596_025211</name>
</gene>
<feature type="compositionally biased region" description="Low complexity" evidence="7">
    <location>
        <begin position="128"/>
        <end position="139"/>
    </location>
</feature>
<dbReference type="InterPro" id="IPR019135">
    <property type="entry name" value="Polycomb_protein_VEFS-Box"/>
</dbReference>
<dbReference type="EMBL" id="AZBU02000009">
    <property type="protein sequence ID" value="TKR64721.1"/>
    <property type="molecule type" value="Genomic_DNA"/>
</dbReference>
<proteinExistence type="inferred from homology"/>
<protein>
    <recommendedName>
        <fullName evidence="8">Polycomb protein VEFS-Box domain-containing protein</fullName>
    </recommendedName>
</protein>
<comment type="caution">
    <text evidence="9">The sequence shown here is derived from an EMBL/GenBank/DDBJ whole genome shotgun (WGS) entry which is preliminary data.</text>
</comment>
<feature type="region of interest" description="Disordered" evidence="7">
    <location>
        <begin position="358"/>
        <end position="379"/>
    </location>
</feature>
<dbReference type="OrthoDB" id="166746at2759"/>
<feature type="region of interest" description="Disordered" evidence="7">
    <location>
        <begin position="1"/>
        <end position="162"/>
    </location>
</feature>
<evidence type="ECO:0000256" key="6">
    <source>
        <dbReference type="ARBA" id="ARBA00023163"/>
    </source>
</evidence>
<dbReference type="Pfam" id="PF09733">
    <property type="entry name" value="VEFS-Box"/>
    <property type="match status" value="1"/>
</dbReference>
<comment type="similarity">
    <text evidence="1">Belongs to the VEFS (VRN2-EMF2-FIS2-SU(Z)12) family.</text>
</comment>
<keyword evidence="3" id="KW-0863">Zinc-finger</keyword>
<evidence type="ECO:0000256" key="1">
    <source>
        <dbReference type="ARBA" id="ARBA00007416"/>
    </source>
</evidence>
<evidence type="ECO:0000256" key="5">
    <source>
        <dbReference type="ARBA" id="ARBA00023015"/>
    </source>
</evidence>
<evidence type="ECO:0000256" key="3">
    <source>
        <dbReference type="ARBA" id="ARBA00022771"/>
    </source>
</evidence>
<accession>A0A4U5M742</accession>
<feature type="compositionally biased region" description="Basic and acidic residues" evidence="7">
    <location>
        <begin position="822"/>
        <end position="835"/>
    </location>
</feature>
<feature type="compositionally biased region" description="Low complexity" evidence="7">
    <location>
        <begin position="860"/>
        <end position="875"/>
    </location>
</feature>
<feature type="compositionally biased region" description="Basic and acidic residues" evidence="7">
    <location>
        <begin position="473"/>
        <end position="486"/>
    </location>
</feature>
<feature type="compositionally biased region" description="Polar residues" evidence="7">
    <location>
        <begin position="94"/>
        <end position="107"/>
    </location>
</feature>
<evidence type="ECO:0000256" key="2">
    <source>
        <dbReference type="ARBA" id="ARBA00022723"/>
    </source>
</evidence>
<sequence>MARKLARSCKKRSEGAYYDPESSSSSNSEDDEEALPPPTRRPPAKNGAKKRVNSESSDSCTEDEAPPKVKPKRGRPPKKRKPEIVPEVVVPAASLSQRQATNGTSNAAKKEEKEGSEEHQMETETETSRSPTSSTAASEPEVKKPLARPRGRPPKIREQPVAETDHYLLKKALLLYEYINLDSGQGKQNVYKPFLARSLTYLDRKDPPKKARKNLMEVINNIRAIKHIPSPTKKAASFLVKKEIKKEGPEEAEEPTGFGDNPAVSVLFCTLRHPSFVGYPKADIQVYVCAESDGKFGDVERVPSSNFGMLINEKAGATCIDMPLEVGNVLPKNVQARAHYLVVKVIFHQMSGTLSTGKSLRNTASRHAPPQKSTSMHGSKRDVWIGACCLVEVTKQDGTRWGTEKGIVLVEANRVNAATGTEWCRDRTFVRKTMELGKKSNTNPFLLVDFVEDQDNSDSDSEVDGRSFSNSWNERKHTPTKKEQPKECGFVAMKQRQEMSLHIPNSLLYNFVSKEDEKRPENREFSDQTLGEVVDKATAKRGLKLDLRPDQEHTVTRVVPQADRCIFCDTQFKDLFVLMMHLRYSYPRLEFIYKGLDNILQVPLIDVSLNPNFDASNETCATAYNTKGVLQPRKLTTSDPIYLVTRCDKQKRRSLKRSLELFQTEAEMEKRLQEFKQPVFFNPRSLHPFYVPGEEAKRKNNDQEWRKRCLRTKFDDFVDLDPKEKEFMQMWGVFCLKDEYRPKWRGAFYKACRQFLVLHQAEMVEKDLEIQWMSHVTIYKDLDCLDENQTYDLIQRFYDDSYEPTDDPLHFVSREKEARRIAESKRLKDKDLNAKKERRSHSHSPSKFTLRQNSKRAELQSNSSANSRQSSVAPSTRPENPQGVQKRGRLKPYSV</sequence>
<organism evidence="9 10">
    <name type="scientific">Steinernema carpocapsae</name>
    <name type="common">Entomopathogenic nematode</name>
    <dbReference type="NCBI Taxonomy" id="34508"/>
    <lineage>
        <taxon>Eukaryota</taxon>
        <taxon>Metazoa</taxon>
        <taxon>Ecdysozoa</taxon>
        <taxon>Nematoda</taxon>
        <taxon>Chromadorea</taxon>
        <taxon>Rhabditida</taxon>
        <taxon>Tylenchina</taxon>
        <taxon>Panagrolaimomorpha</taxon>
        <taxon>Strongyloidoidea</taxon>
        <taxon>Steinernematidae</taxon>
        <taxon>Steinernema</taxon>
    </lineage>
</organism>
<feature type="compositionally biased region" description="Basic residues" evidence="7">
    <location>
        <begin position="69"/>
        <end position="81"/>
    </location>
</feature>
<evidence type="ECO:0000256" key="7">
    <source>
        <dbReference type="SAM" id="MobiDB-lite"/>
    </source>
</evidence>
<evidence type="ECO:0000313" key="10">
    <source>
        <dbReference type="Proteomes" id="UP000298663"/>
    </source>
</evidence>
<keyword evidence="10" id="KW-1185">Reference proteome</keyword>
<name>A0A4U5M742_STECR</name>
<keyword evidence="6" id="KW-0804">Transcription</keyword>
<feature type="region of interest" description="Disordered" evidence="7">
    <location>
        <begin position="822"/>
        <end position="895"/>
    </location>
</feature>
<reference evidence="9 10" key="2">
    <citation type="journal article" date="2019" name="G3 (Bethesda)">
        <title>Hybrid Assembly of the Genome of the Entomopathogenic Nematode Steinernema carpocapsae Identifies the X-Chromosome.</title>
        <authorList>
            <person name="Serra L."/>
            <person name="Macchietto M."/>
            <person name="Macias-Munoz A."/>
            <person name="McGill C.J."/>
            <person name="Rodriguez I.M."/>
            <person name="Rodriguez B."/>
            <person name="Murad R."/>
            <person name="Mortazavi A."/>
        </authorList>
    </citation>
    <scope>NUCLEOTIDE SEQUENCE [LARGE SCALE GENOMIC DNA]</scope>
    <source>
        <strain evidence="9 10">ALL</strain>
    </source>
</reference>
<dbReference type="AlphaFoldDB" id="A0A4U5M742"/>
<keyword evidence="5" id="KW-0805">Transcription regulation</keyword>
<reference evidence="9 10" key="1">
    <citation type="journal article" date="2015" name="Genome Biol.">
        <title>Comparative genomics of Steinernema reveals deeply conserved gene regulatory networks.</title>
        <authorList>
            <person name="Dillman A.R."/>
            <person name="Macchietto M."/>
            <person name="Porter C.F."/>
            <person name="Rogers A."/>
            <person name="Williams B."/>
            <person name="Antoshechkin I."/>
            <person name="Lee M.M."/>
            <person name="Goodwin Z."/>
            <person name="Lu X."/>
            <person name="Lewis E.E."/>
            <person name="Goodrich-Blair H."/>
            <person name="Stock S.P."/>
            <person name="Adams B.J."/>
            <person name="Sternberg P.W."/>
            <person name="Mortazavi A."/>
        </authorList>
    </citation>
    <scope>NUCLEOTIDE SEQUENCE [LARGE SCALE GENOMIC DNA]</scope>
    <source>
        <strain evidence="9 10">ALL</strain>
    </source>
</reference>
<dbReference type="STRING" id="34508.A0A4U5M742"/>
<feature type="compositionally biased region" description="Basic residues" evidence="7">
    <location>
        <begin position="145"/>
        <end position="154"/>
    </location>
</feature>
<evidence type="ECO:0000313" key="9">
    <source>
        <dbReference type="EMBL" id="TKR64721.1"/>
    </source>
</evidence>
<feature type="region of interest" description="Disordered" evidence="7">
    <location>
        <begin position="455"/>
        <end position="486"/>
    </location>
</feature>